<comment type="caution">
    <text evidence="12">The sequence shown here is derived from an EMBL/GenBank/DDBJ whole genome shotgun (WGS) entry which is preliminary data.</text>
</comment>
<dbReference type="EC" id="5.3.4.1" evidence="3"/>
<evidence type="ECO:0000256" key="4">
    <source>
        <dbReference type="ARBA" id="ARBA00022729"/>
    </source>
</evidence>
<feature type="chain" id="PRO_5034002933" description="protein disulfide-isomerase" evidence="10">
    <location>
        <begin position="23"/>
        <end position="374"/>
    </location>
</feature>
<dbReference type="Proteomes" id="UP000664169">
    <property type="component" value="Unassembled WGS sequence"/>
</dbReference>
<dbReference type="PRINTS" id="PR00421">
    <property type="entry name" value="THIOREDOXIN"/>
</dbReference>
<dbReference type="Pfam" id="PF07749">
    <property type="entry name" value="ERp29"/>
    <property type="match status" value="1"/>
</dbReference>
<dbReference type="InterPro" id="IPR036249">
    <property type="entry name" value="Thioredoxin-like_sf"/>
</dbReference>
<evidence type="ECO:0000256" key="2">
    <source>
        <dbReference type="ARBA" id="ARBA00006347"/>
    </source>
</evidence>
<dbReference type="GO" id="GO:0005783">
    <property type="term" value="C:endoplasmic reticulum"/>
    <property type="evidence" value="ECO:0007669"/>
    <property type="project" value="InterPro"/>
</dbReference>
<accession>A0A8H3FIL7</accession>
<dbReference type="PROSITE" id="PS51352">
    <property type="entry name" value="THIOREDOXIN_2"/>
    <property type="match status" value="2"/>
</dbReference>
<evidence type="ECO:0000256" key="10">
    <source>
        <dbReference type="SAM" id="SignalP"/>
    </source>
</evidence>
<dbReference type="PANTHER" id="PTHR45672:SF11">
    <property type="entry name" value="PROTEIN DISULFIDE-ISOMERASE C17H9.14C"/>
    <property type="match status" value="1"/>
</dbReference>
<keyword evidence="8" id="KW-0676">Redox-active center</keyword>
<dbReference type="InterPro" id="IPR011679">
    <property type="entry name" value="ERp29_C"/>
</dbReference>
<evidence type="ECO:0000256" key="5">
    <source>
        <dbReference type="ARBA" id="ARBA00022737"/>
    </source>
</evidence>
<comment type="similarity">
    <text evidence="2 9">Belongs to the protein disulfide isomerase family.</text>
</comment>
<proteinExistence type="inferred from homology"/>
<dbReference type="Gene3D" id="3.40.30.10">
    <property type="entry name" value="Glutaredoxin"/>
    <property type="match status" value="2"/>
</dbReference>
<feature type="domain" description="Thioredoxin" evidence="11">
    <location>
        <begin position="136"/>
        <end position="254"/>
    </location>
</feature>
<dbReference type="GO" id="GO:0006457">
    <property type="term" value="P:protein folding"/>
    <property type="evidence" value="ECO:0007669"/>
    <property type="project" value="TreeGrafter"/>
</dbReference>
<dbReference type="SUPFAM" id="SSF47933">
    <property type="entry name" value="ERP29 C domain-like"/>
    <property type="match status" value="1"/>
</dbReference>
<evidence type="ECO:0000313" key="12">
    <source>
        <dbReference type="EMBL" id="CAF9925827.1"/>
    </source>
</evidence>
<evidence type="ECO:0000256" key="1">
    <source>
        <dbReference type="ARBA" id="ARBA00001182"/>
    </source>
</evidence>
<evidence type="ECO:0000313" key="13">
    <source>
        <dbReference type="Proteomes" id="UP000664169"/>
    </source>
</evidence>
<evidence type="ECO:0000259" key="11">
    <source>
        <dbReference type="PROSITE" id="PS51352"/>
    </source>
</evidence>
<evidence type="ECO:0000256" key="9">
    <source>
        <dbReference type="RuleBase" id="RU004208"/>
    </source>
</evidence>
<dbReference type="InterPro" id="IPR036356">
    <property type="entry name" value="ERp29_C_sf"/>
</dbReference>
<dbReference type="PANTHER" id="PTHR45672">
    <property type="entry name" value="PROTEIN DISULFIDE-ISOMERASE C17H9.14C-RELATED"/>
    <property type="match status" value="1"/>
</dbReference>
<keyword evidence="6" id="KW-1015">Disulfide bond</keyword>
<comment type="catalytic activity">
    <reaction evidence="1">
        <text>Catalyzes the rearrangement of -S-S- bonds in proteins.</text>
        <dbReference type="EC" id="5.3.4.1"/>
    </reaction>
</comment>
<reference evidence="12" key="1">
    <citation type="submission" date="2021-03" db="EMBL/GenBank/DDBJ databases">
        <authorList>
            <person name="Tagirdzhanova G."/>
        </authorList>
    </citation>
    <scope>NUCLEOTIDE SEQUENCE</scope>
</reference>
<dbReference type="CDD" id="cd02998">
    <property type="entry name" value="PDI_a_ERp38"/>
    <property type="match status" value="2"/>
</dbReference>
<dbReference type="FunFam" id="3.40.30.10:FF:000032">
    <property type="entry name" value="Protein disulfide-isomerase A6 homolog"/>
    <property type="match status" value="2"/>
</dbReference>
<keyword evidence="7" id="KW-0413">Isomerase</keyword>
<evidence type="ECO:0000256" key="3">
    <source>
        <dbReference type="ARBA" id="ARBA00012723"/>
    </source>
</evidence>
<organism evidence="12 13">
    <name type="scientific">Gomphillus americanus</name>
    <dbReference type="NCBI Taxonomy" id="1940652"/>
    <lineage>
        <taxon>Eukaryota</taxon>
        <taxon>Fungi</taxon>
        <taxon>Dikarya</taxon>
        <taxon>Ascomycota</taxon>
        <taxon>Pezizomycotina</taxon>
        <taxon>Lecanoromycetes</taxon>
        <taxon>OSLEUM clade</taxon>
        <taxon>Ostropomycetidae</taxon>
        <taxon>Ostropales</taxon>
        <taxon>Graphidaceae</taxon>
        <taxon>Gomphilloideae</taxon>
        <taxon>Gomphillus</taxon>
    </lineage>
</organism>
<dbReference type="AlphaFoldDB" id="A0A8H3FIL7"/>
<protein>
    <recommendedName>
        <fullName evidence="3">protein disulfide-isomerase</fullName>
        <ecNumber evidence="3">5.3.4.1</ecNumber>
    </recommendedName>
</protein>
<dbReference type="InterPro" id="IPR051063">
    <property type="entry name" value="PDI"/>
</dbReference>
<dbReference type="Gene3D" id="1.20.1150.12">
    <property type="entry name" value="Endoplasmic reticulum resident protein 29, C-terminal domain"/>
    <property type="match status" value="1"/>
</dbReference>
<keyword evidence="5" id="KW-0677">Repeat</keyword>
<dbReference type="InterPro" id="IPR017937">
    <property type="entry name" value="Thioredoxin_CS"/>
</dbReference>
<keyword evidence="4 10" id="KW-0732">Signal</keyword>
<dbReference type="CDD" id="cd00238">
    <property type="entry name" value="ERp29c"/>
    <property type="match status" value="1"/>
</dbReference>
<dbReference type="EMBL" id="CAJPDQ010000024">
    <property type="protein sequence ID" value="CAF9925827.1"/>
    <property type="molecule type" value="Genomic_DNA"/>
</dbReference>
<evidence type="ECO:0000256" key="6">
    <source>
        <dbReference type="ARBA" id="ARBA00023157"/>
    </source>
</evidence>
<evidence type="ECO:0000256" key="7">
    <source>
        <dbReference type="ARBA" id="ARBA00023235"/>
    </source>
</evidence>
<sequence length="374" mass="40286">MFNIRTLLVAGLALVITSTAAASSVQDLTPSNFDDVVFKSGKPSLVEFFAPWCGHCKNLAPTWEELATAFSSSADKVTVAKVDADQHKSLGQRFGVKGFPTLKWFDGKSETPVDYSGGRDLESLSAWITDKTGVKSKAKKVAPSAVEMLTDKTFKEFVGSDKDVFVAFTAPWCGHCKSLAPTWESLAEDFAAEPTVIVAKVDAEAENSKATATDQGVTGYPTIKFFPKGSKQPEDYNGGRTQEALVQFLNEKTGSHRAVGGGLDATAGTIAVLDAVLAKAGAGSLATVKDELTKAAGTLKDKYAEYYTKVANKMAASNEYASKELKRVEGILKKGGLARQKEDDLISRSNVLRKFLEDTKEKVEEKIESVKQEL</sequence>
<feature type="signal peptide" evidence="10">
    <location>
        <begin position="1"/>
        <end position="22"/>
    </location>
</feature>
<dbReference type="InterPro" id="IPR005788">
    <property type="entry name" value="PDI_thioredoxin-like_dom"/>
</dbReference>
<evidence type="ECO:0000256" key="8">
    <source>
        <dbReference type="ARBA" id="ARBA00023284"/>
    </source>
</evidence>
<dbReference type="GO" id="GO:0003756">
    <property type="term" value="F:protein disulfide isomerase activity"/>
    <property type="evidence" value="ECO:0007669"/>
    <property type="project" value="UniProtKB-EC"/>
</dbReference>
<dbReference type="Pfam" id="PF00085">
    <property type="entry name" value="Thioredoxin"/>
    <property type="match status" value="2"/>
</dbReference>
<feature type="domain" description="Thioredoxin" evidence="11">
    <location>
        <begin position="14"/>
        <end position="133"/>
    </location>
</feature>
<dbReference type="InterPro" id="IPR013766">
    <property type="entry name" value="Thioredoxin_domain"/>
</dbReference>
<name>A0A8H3FIL7_9LECA</name>
<dbReference type="PROSITE" id="PS00194">
    <property type="entry name" value="THIOREDOXIN_1"/>
    <property type="match status" value="2"/>
</dbReference>
<gene>
    <name evidence="12" type="ORF">GOMPHAMPRED_003979</name>
</gene>
<keyword evidence="13" id="KW-1185">Reference proteome</keyword>
<dbReference type="SUPFAM" id="SSF52833">
    <property type="entry name" value="Thioredoxin-like"/>
    <property type="match status" value="2"/>
</dbReference>
<dbReference type="OrthoDB" id="10264505at2759"/>
<dbReference type="NCBIfam" id="TIGR01126">
    <property type="entry name" value="pdi_dom"/>
    <property type="match status" value="2"/>
</dbReference>